<gene>
    <name evidence="1" type="ORF">MYCIT1_LOCUS22318</name>
</gene>
<dbReference type="AlphaFoldDB" id="A0AAD2K2E9"/>
<protein>
    <submittedName>
        <fullName evidence="1">Uncharacterized protein</fullName>
    </submittedName>
</protein>
<proteinExistence type="predicted"/>
<accession>A0AAD2K2E9</accession>
<comment type="caution">
    <text evidence="1">The sequence shown here is derived from an EMBL/GenBank/DDBJ whole genome shotgun (WGS) entry which is preliminary data.</text>
</comment>
<feature type="non-terminal residue" evidence="1">
    <location>
        <position position="121"/>
    </location>
</feature>
<name>A0AAD2K2E9_9AGAR</name>
<sequence length="121" mass="13077">MFLALGVSYAGWGRLPKGRSGGDLGLTATNYPGSHTRNSARWITMVHSAGLREGKLISIMQAQNLCPYGTHLSCPRALKSLALPAVQSHSEMTEFLFLGFARQRNLGVRTTSNLVLLASCD</sequence>
<evidence type="ECO:0000313" key="1">
    <source>
        <dbReference type="EMBL" id="CAK5274916.1"/>
    </source>
</evidence>
<evidence type="ECO:0000313" key="2">
    <source>
        <dbReference type="Proteomes" id="UP001295794"/>
    </source>
</evidence>
<dbReference type="Proteomes" id="UP001295794">
    <property type="component" value="Unassembled WGS sequence"/>
</dbReference>
<reference evidence="1" key="1">
    <citation type="submission" date="2023-11" db="EMBL/GenBank/DDBJ databases">
        <authorList>
            <person name="De Vega J J."/>
            <person name="De Vega J J."/>
        </authorList>
    </citation>
    <scope>NUCLEOTIDE SEQUENCE</scope>
</reference>
<organism evidence="1 2">
    <name type="scientific">Mycena citricolor</name>
    <dbReference type="NCBI Taxonomy" id="2018698"/>
    <lineage>
        <taxon>Eukaryota</taxon>
        <taxon>Fungi</taxon>
        <taxon>Dikarya</taxon>
        <taxon>Basidiomycota</taxon>
        <taxon>Agaricomycotina</taxon>
        <taxon>Agaricomycetes</taxon>
        <taxon>Agaricomycetidae</taxon>
        <taxon>Agaricales</taxon>
        <taxon>Marasmiineae</taxon>
        <taxon>Mycenaceae</taxon>
        <taxon>Mycena</taxon>
    </lineage>
</organism>
<dbReference type="EMBL" id="CAVNYO010000403">
    <property type="protein sequence ID" value="CAK5274916.1"/>
    <property type="molecule type" value="Genomic_DNA"/>
</dbReference>
<keyword evidence="2" id="KW-1185">Reference proteome</keyword>